<dbReference type="EMBL" id="QFLI01000007">
    <property type="protein sequence ID" value="PXX98908.1"/>
    <property type="molecule type" value="Genomic_DNA"/>
</dbReference>
<feature type="chain" id="PRO_5016031456" description="DUF1579 domain-containing protein" evidence="1">
    <location>
        <begin position="18"/>
        <end position="175"/>
    </location>
</feature>
<protein>
    <recommendedName>
        <fullName evidence="4">DUF1579 domain-containing protein</fullName>
    </recommendedName>
</protein>
<dbReference type="OrthoDB" id="1117424at2"/>
<sequence length="175" mass="20290">MKKLLFVLLFIPFIGNAQDHQLPEHFSCLEYFMGNWESETTGKAGKGIGKQSFAKEMNGRYITLNVETKFEPSEKYPEGELHIDKGYISYDGFRKKIIYRQFNIEGYVNQYVLDNSKEGIFVFETEAVENVPKGFRARITFEIVDENTFKEGFELAAPGKDYSGCIYNTWTRVKK</sequence>
<dbReference type="Gene3D" id="2.40.128.20">
    <property type="match status" value="1"/>
</dbReference>
<evidence type="ECO:0008006" key="4">
    <source>
        <dbReference type="Google" id="ProtNLM"/>
    </source>
</evidence>
<comment type="caution">
    <text evidence="2">The sequence shown here is derived from an EMBL/GenBank/DDBJ whole genome shotgun (WGS) entry which is preliminary data.</text>
</comment>
<keyword evidence="3" id="KW-1185">Reference proteome</keyword>
<reference evidence="2 3" key="1">
    <citation type="submission" date="2018-05" db="EMBL/GenBank/DDBJ databases">
        <title>Marinifilum breve JC075T sp. nov., a marine bacterium isolated from Yongle Blue Hole in the South China Sea.</title>
        <authorList>
            <person name="Fu T."/>
        </authorList>
    </citation>
    <scope>NUCLEOTIDE SEQUENCE [LARGE SCALE GENOMIC DNA]</scope>
    <source>
        <strain evidence="2 3">JC075</strain>
    </source>
</reference>
<dbReference type="Proteomes" id="UP000248079">
    <property type="component" value="Unassembled WGS sequence"/>
</dbReference>
<evidence type="ECO:0000256" key="1">
    <source>
        <dbReference type="SAM" id="SignalP"/>
    </source>
</evidence>
<accession>A0A2V3ZYR9</accession>
<keyword evidence="1" id="KW-0732">Signal</keyword>
<dbReference type="InterPro" id="IPR012674">
    <property type="entry name" value="Calycin"/>
</dbReference>
<dbReference type="AlphaFoldDB" id="A0A2V3ZYR9"/>
<proteinExistence type="predicted"/>
<evidence type="ECO:0000313" key="2">
    <source>
        <dbReference type="EMBL" id="PXX98908.1"/>
    </source>
</evidence>
<dbReference type="RefSeq" id="WP_110361799.1">
    <property type="nucleotide sequence ID" value="NZ_QFLI01000007.1"/>
</dbReference>
<feature type="signal peptide" evidence="1">
    <location>
        <begin position="1"/>
        <end position="17"/>
    </location>
</feature>
<organism evidence="2 3">
    <name type="scientific">Marinifilum breve</name>
    <dbReference type="NCBI Taxonomy" id="2184082"/>
    <lineage>
        <taxon>Bacteria</taxon>
        <taxon>Pseudomonadati</taxon>
        <taxon>Bacteroidota</taxon>
        <taxon>Bacteroidia</taxon>
        <taxon>Marinilabiliales</taxon>
        <taxon>Marinifilaceae</taxon>
    </lineage>
</organism>
<gene>
    <name evidence="2" type="ORF">DF185_16160</name>
</gene>
<name>A0A2V3ZYR9_9BACT</name>
<evidence type="ECO:0000313" key="3">
    <source>
        <dbReference type="Proteomes" id="UP000248079"/>
    </source>
</evidence>